<dbReference type="AlphaFoldDB" id="A0A7Z7YU62"/>
<feature type="transmembrane region" description="Helical" evidence="1">
    <location>
        <begin position="38"/>
        <end position="60"/>
    </location>
</feature>
<feature type="transmembrane region" description="Helical" evidence="1">
    <location>
        <begin position="99"/>
        <end position="118"/>
    </location>
</feature>
<feature type="transmembrane region" description="Helical" evidence="1">
    <location>
        <begin position="67"/>
        <end position="93"/>
    </location>
</feature>
<gene>
    <name evidence="4" type="ORF">EQ811_09235</name>
    <name evidence="3" type="ORF">HHM13_11560</name>
    <name evidence="2" type="ORF">HHM24_11640</name>
</gene>
<dbReference type="EMBL" id="JABBLX010000055">
    <property type="protein sequence ID" value="NMK98694.1"/>
    <property type="molecule type" value="Genomic_DNA"/>
</dbReference>
<organism evidence="4 5">
    <name type="scientific">Staphylococcus capitis</name>
    <dbReference type="NCBI Taxonomy" id="29388"/>
    <lineage>
        <taxon>Bacteria</taxon>
        <taxon>Bacillati</taxon>
        <taxon>Bacillota</taxon>
        <taxon>Bacilli</taxon>
        <taxon>Bacillales</taxon>
        <taxon>Staphylococcaceae</taxon>
        <taxon>Staphylococcus</taxon>
    </lineage>
</organism>
<evidence type="ECO:0000313" key="5">
    <source>
        <dbReference type="Proteomes" id="UP000291949"/>
    </source>
</evidence>
<dbReference type="EMBL" id="JABBMI010000091">
    <property type="protein sequence ID" value="NMK55365.1"/>
    <property type="molecule type" value="Genomic_DNA"/>
</dbReference>
<evidence type="ECO:0000313" key="4">
    <source>
        <dbReference type="EMBL" id="TBW76020.1"/>
    </source>
</evidence>
<dbReference type="EMBL" id="SCHC01000003">
    <property type="protein sequence ID" value="TBW76020.1"/>
    <property type="molecule type" value="Genomic_DNA"/>
</dbReference>
<keyword evidence="1" id="KW-1133">Transmembrane helix</keyword>
<keyword evidence="1" id="KW-0472">Membrane</keyword>
<evidence type="ECO:0000256" key="1">
    <source>
        <dbReference type="SAM" id="Phobius"/>
    </source>
</evidence>
<dbReference type="RefSeq" id="WP_023349914.1">
    <property type="nucleotide sequence ID" value="NZ_AP014956.1"/>
</dbReference>
<comment type="caution">
    <text evidence="4">The sequence shown here is derived from an EMBL/GenBank/DDBJ whole genome shotgun (WGS) entry which is preliminary data.</text>
</comment>
<proteinExistence type="predicted"/>
<keyword evidence="1" id="KW-0812">Transmembrane</keyword>
<dbReference type="Proteomes" id="UP000538955">
    <property type="component" value="Unassembled WGS sequence"/>
</dbReference>
<dbReference type="Proteomes" id="UP000291949">
    <property type="component" value="Unassembled WGS sequence"/>
</dbReference>
<name>A0A7Z7YU62_STACP</name>
<reference evidence="6 7" key="2">
    <citation type="submission" date="2020-04" db="EMBL/GenBank/DDBJ databases">
        <title>The Epidemiology and Molecular Characteristics of Linezolid-Resistant Staphylococcus capitis in Huashan Hospital, Shanghai.</title>
        <authorList>
            <person name="Ding L."/>
            <person name="Li P."/>
            <person name="Yang Y."/>
            <person name="Lin D."/>
            <person name="Xu X."/>
        </authorList>
    </citation>
    <scope>NUCLEOTIDE SEQUENCE [LARGE SCALE GENOMIC DNA]</scope>
    <source>
        <strain evidence="3 7">12-86</strain>
        <strain evidence="2 6">17-84</strain>
    </source>
</reference>
<reference evidence="4 5" key="1">
    <citation type="journal article" date="2019" name="Sci. Transl. Med.">
        <title>Quorum sensing between bacterial species on the skin protects against epidermal injury in atopic dermatitis.</title>
        <authorList>
            <person name="Williams M.R."/>
        </authorList>
    </citation>
    <scope>NUCLEOTIDE SEQUENCE [LARGE SCALE GENOMIC DNA]</scope>
    <source>
        <strain evidence="4 5">H8</strain>
    </source>
</reference>
<dbReference type="Proteomes" id="UP000550736">
    <property type="component" value="Unassembled WGS sequence"/>
</dbReference>
<sequence length="125" mass="13610">MKLRVSFIILAILGSIGAILTLAKYPSGPNTINYDEPWQIFTAIVTLLVSALPALILGFFNNLVCRIVSAIIQIFALMLWFILAVVTFLTGYIQPGLMSGLTVVLILVSTIITLSVGYKKTQSYA</sequence>
<evidence type="ECO:0000313" key="3">
    <source>
        <dbReference type="EMBL" id="NMK98694.1"/>
    </source>
</evidence>
<accession>A0A7Z7YU62</accession>
<protein>
    <submittedName>
        <fullName evidence="4">Uncharacterized protein</fullName>
    </submittedName>
</protein>
<evidence type="ECO:0000313" key="2">
    <source>
        <dbReference type="EMBL" id="NMK55365.1"/>
    </source>
</evidence>
<evidence type="ECO:0000313" key="7">
    <source>
        <dbReference type="Proteomes" id="UP000550736"/>
    </source>
</evidence>
<evidence type="ECO:0000313" key="6">
    <source>
        <dbReference type="Proteomes" id="UP000538955"/>
    </source>
</evidence>
<keyword evidence="6" id="KW-1185">Reference proteome</keyword>
<feature type="transmembrane region" description="Helical" evidence="1">
    <location>
        <begin position="7"/>
        <end position="26"/>
    </location>
</feature>